<organism evidence="1 2">
    <name type="scientific">Oryza sativa subsp. japonica</name>
    <name type="common">Rice</name>
    <dbReference type="NCBI Taxonomy" id="39947"/>
    <lineage>
        <taxon>Eukaryota</taxon>
        <taxon>Viridiplantae</taxon>
        <taxon>Streptophyta</taxon>
        <taxon>Embryophyta</taxon>
        <taxon>Tracheophyta</taxon>
        <taxon>Spermatophyta</taxon>
        <taxon>Magnoliopsida</taxon>
        <taxon>Liliopsida</taxon>
        <taxon>Poales</taxon>
        <taxon>Poaceae</taxon>
        <taxon>BOP clade</taxon>
        <taxon>Oryzoideae</taxon>
        <taxon>Oryzeae</taxon>
        <taxon>Oryzinae</taxon>
        <taxon>Oryza</taxon>
        <taxon>Oryza sativa</taxon>
    </lineage>
</organism>
<evidence type="ECO:0000313" key="2">
    <source>
        <dbReference type="Proteomes" id="UP000000763"/>
    </source>
</evidence>
<reference evidence="2" key="1">
    <citation type="journal article" date="2005" name="Nature">
        <title>The map-based sequence of the rice genome.</title>
        <authorList>
            <consortium name="International rice genome sequencing project (IRGSP)"/>
            <person name="Matsumoto T."/>
            <person name="Wu J."/>
            <person name="Kanamori H."/>
            <person name="Katayose Y."/>
            <person name="Fujisawa M."/>
            <person name="Namiki N."/>
            <person name="Mizuno H."/>
            <person name="Yamamoto K."/>
            <person name="Antonio B.A."/>
            <person name="Baba T."/>
            <person name="Sakata K."/>
            <person name="Nagamura Y."/>
            <person name="Aoki H."/>
            <person name="Arikawa K."/>
            <person name="Arita K."/>
            <person name="Bito T."/>
            <person name="Chiden Y."/>
            <person name="Fujitsuka N."/>
            <person name="Fukunaka R."/>
            <person name="Hamada M."/>
            <person name="Harada C."/>
            <person name="Hayashi A."/>
            <person name="Hijishita S."/>
            <person name="Honda M."/>
            <person name="Hosokawa S."/>
            <person name="Ichikawa Y."/>
            <person name="Idonuma A."/>
            <person name="Iijima M."/>
            <person name="Ikeda M."/>
            <person name="Ikeno M."/>
            <person name="Ito K."/>
            <person name="Ito S."/>
            <person name="Ito T."/>
            <person name="Ito Y."/>
            <person name="Ito Y."/>
            <person name="Iwabuchi A."/>
            <person name="Kamiya K."/>
            <person name="Karasawa W."/>
            <person name="Kurita K."/>
            <person name="Katagiri S."/>
            <person name="Kikuta A."/>
            <person name="Kobayashi H."/>
            <person name="Kobayashi N."/>
            <person name="Machita K."/>
            <person name="Maehara T."/>
            <person name="Masukawa M."/>
            <person name="Mizubayashi T."/>
            <person name="Mukai Y."/>
            <person name="Nagasaki H."/>
            <person name="Nagata Y."/>
            <person name="Naito S."/>
            <person name="Nakashima M."/>
            <person name="Nakama Y."/>
            <person name="Nakamichi Y."/>
            <person name="Nakamura M."/>
            <person name="Meguro A."/>
            <person name="Negishi M."/>
            <person name="Ohta I."/>
            <person name="Ohta T."/>
            <person name="Okamoto M."/>
            <person name="Ono N."/>
            <person name="Saji S."/>
            <person name="Sakaguchi M."/>
            <person name="Sakai K."/>
            <person name="Shibata M."/>
            <person name="Shimokawa T."/>
            <person name="Song J."/>
            <person name="Takazaki Y."/>
            <person name="Terasawa K."/>
            <person name="Tsugane M."/>
            <person name="Tsuji K."/>
            <person name="Ueda S."/>
            <person name="Waki K."/>
            <person name="Yamagata H."/>
            <person name="Yamamoto M."/>
            <person name="Yamamoto S."/>
            <person name="Yamane H."/>
            <person name="Yoshiki S."/>
            <person name="Yoshihara R."/>
            <person name="Yukawa K."/>
            <person name="Zhong H."/>
            <person name="Yano M."/>
            <person name="Yuan Q."/>
            <person name="Ouyang S."/>
            <person name="Liu J."/>
            <person name="Jones K.M."/>
            <person name="Gansberger K."/>
            <person name="Moffat K."/>
            <person name="Hill J."/>
            <person name="Bera J."/>
            <person name="Fadrosh D."/>
            <person name="Jin S."/>
            <person name="Johri S."/>
            <person name="Kim M."/>
            <person name="Overton L."/>
            <person name="Reardon M."/>
            <person name="Tsitrin T."/>
            <person name="Vuong H."/>
            <person name="Weaver B."/>
            <person name="Ciecko A."/>
            <person name="Tallon L."/>
            <person name="Jackson J."/>
            <person name="Pai G."/>
            <person name="Aken S.V."/>
            <person name="Utterback T."/>
            <person name="Reidmuller S."/>
            <person name="Feldblyum T."/>
            <person name="Hsiao J."/>
            <person name="Zismann V."/>
            <person name="Iobst S."/>
            <person name="de Vazeille A.R."/>
            <person name="Buell C.R."/>
            <person name="Ying K."/>
            <person name="Li Y."/>
            <person name="Lu T."/>
            <person name="Huang Y."/>
            <person name="Zhao Q."/>
            <person name="Feng Q."/>
            <person name="Zhang L."/>
            <person name="Zhu J."/>
            <person name="Weng Q."/>
            <person name="Mu J."/>
            <person name="Lu Y."/>
            <person name="Fan D."/>
            <person name="Liu Y."/>
            <person name="Guan J."/>
            <person name="Zhang Y."/>
            <person name="Yu S."/>
            <person name="Liu X."/>
            <person name="Zhang Y."/>
            <person name="Hong G."/>
            <person name="Han B."/>
            <person name="Choisne N."/>
            <person name="Demange N."/>
            <person name="Orjeda G."/>
            <person name="Samain S."/>
            <person name="Cattolico L."/>
            <person name="Pelletier E."/>
            <person name="Couloux A."/>
            <person name="Segurens B."/>
            <person name="Wincker P."/>
            <person name="D'Hont A."/>
            <person name="Scarpelli C."/>
            <person name="Weissenbach J."/>
            <person name="Salanoubat M."/>
            <person name="Quetier F."/>
            <person name="Yu Y."/>
            <person name="Kim H.R."/>
            <person name="Rambo T."/>
            <person name="Currie J."/>
            <person name="Collura K."/>
            <person name="Luo M."/>
            <person name="Yang T."/>
            <person name="Ammiraju J.S.S."/>
            <person name="Engler F."/>
            <person name="Soderlund C."/>
            <person name="Wing R.A."/>
            <person name="Palmer L.E."/>
            <person name="de la Bastide M."/>
            <person name="Spiegel L."/>
            <person name="Nascimento L."/>
            <person name="Zutavern T."/>
            <person name="O'Shaughnessy A."/>
            <person name="Dike S."/>
            <person name="Dedhia N."/>
            <person name="Preston R."/>
            <person name="Balija V."/>
            <person name="McCombie W.R."/>
            <person name="Chow T."/>
            <person name="Chen H."/>
            <person name="Chung M."/>
            <person name="Chen C."/>
            <person name="Shaw J."/>
            <person name="Wu H."/>
            <person name="Hsiao K."/>
            <person name="Chao Y."/>
            <person name="Chu M."/>
            <person name="Cheng C."/>
            <person name="Hour A."/>
            <person name="Lee P."/>
            <person name="Lin S."/>
            <person name="Lin Y."/>
            <person name="Liou J."/>
            <person name="Liu S."/>
            <person name="Hsing Y."/>
            <person name="Raghuvanshi S."/>
            <person name="Mohanty A."/>
            <person name="Bharti A.K."/>
            <person name="Gaur A."/>
            <person name="Gupta V."/>
            <person name="Kumar D."/>
            <person name="Ravi V."/>
            <person name="Vij S."/>
            <person name="Kapur A."/>
            <person name="Khurana P."/>
            <person name="Khurana P."/>
            <person name="Khurana J.P."/>
            <person name="Tyagi A.K."/>
            <person name="Gaikwad K."/>
            <person name="Singh A."/>
            <person name="Dalal V."/>
            <person name="Srivastava S."/>
            <person name="Dixit A."/>
            <person name="Pal A.K."/>
            <person name="Ghazi I.A."/>
            <person name="Yadav M."/>
            <person name="Pandit A."/>
            <person name="Bhargava A."/>
            <person name="Sureshbabu K."/>
            <person name="Batra K."/>
            <person name="Sharma T.R."/>
            <person name="Mohapatra T."/>
            <person name="Singh N.K."/>
            <person name="Messing J."/>
            <person name="Nelson A.B."/>
            <person name="Fuks G."/>
            <person name="Kavchok S."/>
            <person name="Keizer G."/>
            <person name="Linton E."/>
            <person name="Llaca V."/>
            <person name="Song R."/>
            <person name="Tanyolac B."/>
            <person name="Young S."/>
            <person name="Ho-Il K."/>
            <person name="Hahn J.H."/>
            <person name="Sangsakoo G."/>
            <person name="Vanavichit A."/>
            <person name="de Mattos Luiz.A.T."/>
            <person name="Zimmer P.D."/>
            <person name="Malone G."/>
            <person name="Dellagostin O."/>
            <person name="de Oliveira A.C."/>
            <person name="Bevan M."/>
            <person name="Bancroft I."/>
            <person name="Minx P."/>
            <person name="Cordum H."/>
            <person name="Wilson R."/>
            <person name="Cheng Z."/>
            <person name="Jin W."/>
            <person name="Jiang J."/>
            <person name="Leong S.A."/>
            <person name="Iwama H."/>
            <person name="Gojobori T."/>
            <person name="Itoh T."/>
            <person name="Niimura Y."/>
            <person name="Fujii Y."/>
            <person name="Habara T."/>
            <person name="Sakai H."/>
            <person name="Sato Y."/>
            <person name="Wilson G."/>
            <person name="Kumar K."/>
            <person name="McCouch S."/>
            <person name="Juretic N."/>
            <person name="Hoen D."/>
            <person name="Wright S."/>
            <person name="Bruskiewich R."/>
            <person name="Bureau T."/>
            <person name="Miyao A."/>
            <person name="Hirochika H."/>
            <person name="Nishikawa T."/>
            <person name="Kadowaki K."/>
            <person name="Sugiura M."/>
            <person name="Burr B."/>
            <person name="Sasaki T."/>
        </authorList>
    </citation>
    <scope>NUCLEOTIDE SEQUENCE [LARGE SCALE GENOMIC DNA]</scope>
    <source>
        <strain evidence="2">cv. Nipponbare</strain>
    </source>
</reference>
<protein>
    <submittedName>
        <fullName evidence="1">Uncharacterized protein</fullName>
    </submittedName>
</protein>
<sequence>MPIYDEPEIADRFTDGHLAAAAKIDCQMSSKNTRSTFILQFGGMRLGDSDLVTTSNLSSVHRHFSVYRLPDLMLGMVVLVSTIGCNSLFLGKRNLCVNSSAFLTIVSDTIVFYHHMEFCLAQYNLGIGPVLSLIRFG</sequence>
<evidence type="ECO:0000313" key="1">
    <source>
        <dbReference type="EMBL" id="BAC83006.1"/>
    </source>
</evidence>
<name>Q6ZLG1_ORYSJ</name>
<proteinExistence type="predicted"/>
<accession>Q6ZLG1</accession>
<gene>
    <name evidence="1" type="primary">OJ1339_B08.3</name>
</gene>
<dbReference type="AlphaFoldDB" id="Q6ZLG1"/>
<reference evidence="2" key="2">
    <citation type="journal article" date="2008" name="Nucleic Acids Res.">
        <title>The rice annotation project database (RAP-DB): 2008 update.</title>
        <authorList>
            <consortium name="The rice annotation project (RAP)"/>
        </authorList>
    </citation>
    <scope>GENOME REANNOTATION</scope>
    <source>
        <strain evidence="2">cv. Nipponbare</strain>
    </source>
</reference>
<dbReference type="Proteomes" id="UP000000763">
    <property type="component" value="Chromosome 7"/>
</dbReference>
<dbReference type="EMBL" id="AP003753">
    <property type="protein sequence ID" value="BAC83006.1"/>
    <property type="molecule type" value="Genomic_DNA"/>
</dbReference>